<dbReference type="InterPro" id="IPR029787">
    <property type="entry name" value="Nucleotide_cyclase"/>
</dbReference>
<gene>
    <name evidence="6" type="ORF">G8770_04875</name>
</gene>
<reference evidence="6" key="1">
    <citation type="submission" date="2020-03" db="EMBL/GenBank/DDBJ databases">
        <authorList>
            <person name="Guo F."/>
        </authorList>
    </citation>
    <scope>NUCLEOTIDE SEQUENCE</scope>
    <source>
        <strain evidence="6">JCM 30134</strain>
    </source>
</reference>
<keyword evidence="4" id="KW-1133">Transmembrane helix</keyword>
<feature type="domain" description="GGDEF" evidence="5">
    <location>
        <begin position="233"/>
        <end position="365"/>
    </location>
</feature>
<dbReference type="SMART" id="SM00267">
    <property type="entry name" value="GGDEF"/>
    <property type="match status" value="1"/>
</dbReference>
<protein>
    <recommendedName>
        <fullName evidence="2">diguanylate cyclase</fullName>
        <ecNumber evidence="2">2.7.7.65</ecNumber>
    </recommendedName>
</protein>
<keyword evidence="4" id="KW-0812">Transmembrane</keyword>
<evidence type="ECO:0000256" key="4">
    <source>
        <dbReference type="SAM" id="Phobius"/>
    </source>
</evidence>
<name>A0A9E5JUM2_9GAMM</name>
<dbReference type="Gene3D" id="3.30.70.270">
    <property type="match status" value="1"/>
</dbReference>
<comment type="catalytic activity">
    <reaction evidence="3">
        <text>2 GTP = 3',3'-c-di-GMP + 2 diphosphate</text>
        <dbReference type="Rhea" id="RHEA:24898"/>
        <dbReference type="ChEBI" id="CHEBI:33019"/>
        <dbReference type="ChEBI" id="CHEBI:37565"/>
        <dbReference type="ChEBI" id="CHEBI:58805"/>
        <dbReference type="EC" id="2.7.7.65"/>
    </reaction>
</comment>
<evidence type="ECO:0000256" key="2">
    <source>
        <dbReference type="ARBA" id="ARBA00012528"/>
    </source>
</evidence>
<dbReference type="NCBIfam" id="TIGR00254">
    <property type="entry name" value="GGDEF"/>
    <property type="match status" value="1"/>
</dbReference>
<dbReference type="InterPro" id="IPR043128">
    <property type="entry name" value="Rev_trsase/Diguanyl_cyclase"/>
</dbReference>
<dbReference type="PANTHER" id="PTHR45138">
    <property type="entry name" value="REGULATORY COMPONENTS OF SENSORY TRANSDUCTION SYSTEM"/>
    <property type="match status" value="1"/>
</dbReference>
<comment type="caution">
    <text evidence="6">The sequence shown here is derived from an EMBL/GenBank/DDBJ whole genome shotgun (WGS) entry which is preliminary data.</text>
</comment>
<dbReference type="InterPro" id="IPR000160">
    <property type="entry name" value="GGDEF_dom"/>
</dbReference>
<organism evidence="6 7">
    <name type="scientific">Pseudomaricurvus hydrocarbonicus</name>
    <dbReference type="NCBI Taxonomy" id="1470433"/>
    <lineage>
        <taxon>Bacteria</taxon>
        <taxon>Pseudomonadati</taxon>
        <taxon>Pseudomonadota</taxon>
        <taxon>Gammaproteobacteria</taxon>
        <taxon>Cellvibrionales</taxon>
        <taxon>Cellvibrionaceae</taxon>
        <taxon>Pseudomaricurvus</taxon>
    </lineage>
</organism>
<feature type="transmembrane region" description="Helical" evidence="4">
    <location>
        <begin position="167"/>
        <end position="184"/>
    </location>
</feature>
<evidence type="ECO:0000313" key="7">
    <source>
        <dbReference type="Proteomes" id="UP000787472"/>
    </source>
</evidence>
<dbReference type="AlphaFoldDB" id="A0A9E5JUM2"/>
<dbReference type="CDD" id="cd01949">
    <property type="entry name" value="GGDEF"/>
    <property type="match status" value="1"/>
</dbReference>
<sequence>MRSFWGVFVRWMTPDLQDREVDEVSNKIYLINLFGWVGAGITLVLGVNAIFHQNLFLAGCLLLVSFAYLMVYVLLKVFNPENTYVYSASLILSVLCILMVYLVYTGGVANTGPLWIYLLPPVAMFFTGMKRGLVVVGVFTVVVWFMLLYRDGALLKASYPVEFKLRLLYSFLTVAFLSASYEFSRQVALRHFQRLNDQFQRQAQKDFLTDLLNRRGMMEAIEREYHRSRRFDHDMSLVLCDVDYFKRVNDQYGHEAGDYVLKRLASVLLEELRGQDQVSRWGGEEFMILLPETDASNAEYLAERLRLRVQQTIFEYNGQRIPVSISLGVCKADTNESVADVIREADKHLYMAKDSGRNKVVTKRR</sequence>
<feature type="transmembrane region" description="Helical" evidence="4">
    <location>
        <begin position="116"/>
        <end position="147"/>
    </location>
</feature>
<dbReference type="Pfam" id="PF00990">
    <property type="entry name" value="GGDEF"/>
    <property type="match status" value="1"/>
</dbReference>
<keyword evidence="7" id="KW-1185">Reference proteome</keyword>
<evidence type="ECO:0000256" key="1">
    <source>
        <dbReference type="ARBA" id="ARBA00001946"/>
    </source>
</evidence>
<keyword evidence="4" id="KW-0472">Membrane</keyword>
<dbReference type="Proteomes" id="UP000787472">
    <property type="component" value="Unassembled WGS sequence"/>
</dbReference>
<feature type="transmembrane region" description="Helical" evidence="4">
    <location>
        <begin position="28"/>
        <end position="48"/>
    </location>
</feature>
<dbReference type="SUPFAM" id="SSF55073">
    <property type="entry name" value="Nucleotide cyclase"/>
    <property type="match status" value="1"/>
</dbReference>
<evidence type="ECO:0000259" key="5">
    <source>
        <dbReference type="PROSITE" id="PS50887"/>
    </source>
</evidence>
<evidence type="ECO:0000256" key="3">
    <source>
        <dbReference type="ARBA" id="ARBA00034247"/>
    </source>
</evidence>
<feature type="transmembrane region" description="Helical" evidence="4">
    <location>
        <begin position="55"/>
        <end position="78"/>
    </location>
</feature>
<accession>A0A9E5JUM2</accession>
<dbReference type="PANTHER" id="PTHR45138:SF9">
    <property type="entry name" value="DIGUANYLATE CYCLASE DGCM-RELATED"/>
    <property type="match status" value="1"/>
</dbReference>
<dbReference type="InterPro" id="IPR050469">
    <property type="entry name" value="Diguanylate_Cyclase"/>
</dbReference>
<dbReference type="EC" id="2.7.7.65" evidence="2"/>
<comment type="cofactor">
    <cofactor evidence="1">
        <name>Mg(2+)</name>
        <dbReference type="ChEBI" id="CHEBI:18420"/>
    </cofactor>
</comment>
<dbReference type="PROSITE" id="PS50887">
    <property type="entry name" value="GGDEF"/>
    <property type="match status" value="1"/>
</dbReference>
<feature type="transmembrane region" description="Helical" evidence="4">
    <location>
        <begin position="84"/>
        <end position="104"/>
    </location>
</feature>
<evidence type="ECO:0000313" key="6">
    <source>
        <dbReference type="EMBL" id="NHO64871.1"/>
    </source>
</evidence>
<proteinExistence type="predicted"/>
<dbReference type="EMBL" id="JAAONZ010000003">
    <property type="protein sequence ID" value="NHO64871.1"/>
    <property type="molecule type" value="Genomic_DNA"/>
</dbReference>
<dbReference type="FunFam" id="3.30.70.270:FF:000001">
    <property type="entry name" value="Diguanylate cyclase domain protein"/>
    <property type="match status" value="1"/>
</dbReference>
<dbReference type="GO" id="GO:0052621">
    <property type="term" value="F:diguanylate cyclase activity"/>
    <property type="evidence" value="ECO:0007669"/>
    <property type="project" value="UniProtKB-EC"/>
</dbReference>